<evidence type="ECO:0000256" key="2">
    <source>
        <dbReference type="ARBA" id="ARBA00022670"/>
    </source>
</evidence>
<evidence type="ECO:0000256" key="3">
    <source>
        <dbReference type="ARBA" id="ARBA00022729"/>
    </source>
</evidence>
<feature type="chain" id="PRO_5002166425" description="Peptidase S28" evidence="6">
    <location>
        <begin position="21"/>
        <end position="537"/>
    </location>
</feature>
<dbReference type="SUPFAM" id="SSF53474">
    <property type="entry name" value="alpha/beta-Hydrolases"/>
    <property type="match status" value="1"/>
</dbReference>
<dbReference type="AlphaFoldDB" id="A0A0C3L446"/>
<dbReference type="Gene3D" id="3.40.50.1820">
    <property type="entry name" value="alpha/beta hydrolase"/>
    <property type="match status" value="2"/>
</dbReference>
<keyword evidence="8" id="KW-1185">Reference proteome</keyword>
<dbReference type="InterPro" id="IPR029058">
    <property type="entry name" value="AB_hydrolase_fold"/>
</dbReference>
<organism evidence="7 8">
    <name type="scientific">Tulasnella calospora MUT 4182</name>
    <dbReference type="NCBI Taxonomy" id="1051891"/>
    <lineage>
        <taxon>Eukaryota</taxon>
        <taxon>Fungi</taxon>
        <taxon>Dikarya</taxon>
        <taxon>Basidiomycota</taxon>
        <taxon>Agaricomycotina</taxon>
        <taxon>Agaricomycetes</taxon>
        <taxon>Cantharellales</taxon>
        <taxon>Tulasnellaceae</taxon>
        <taxon>Tulasnella</taxon>
    </lineage>
</organism>
<dbReference type="GO" id="GO:0070008">
    <property type="term" value="F:serine-type exopeptidase activity"/>
    <property type="evidence" value="ECO:0007669"/>
    <property type="project" value="InterPro"/>
</dbReference>
<dbReference type="EMBL" id="KN822992">
    <property type="protein sequence ID" value="KIO28593.1"/>
    <property type="molecule type" value="Genomic_DNA"/>
</dbReference>
<reference evidence="8" key="2">
    <citation type="submission" date="2015-01" db="EMBL/GenBank/DDBJ databases">
        <title>Evolutionary Origins and Diversification of the Mycorrhizal Mutualists.</title>
        <authorList>
            <consortium name="DOE Joint Genome Institute"/>
            <consortium name="Mycorrhizal Genomics Consortium"/>
            <person name="Kohler A."/>
            <person name="Kuo A."/>
            <person name="Nagy L.G."/>
            <person name="Floudas D."/>
            <person name="Copeland A."/>
            <person name="Barry K.W."/>
            <person name="Cichocki N."/>
            <person name="Veneault-Fourrey C."/>
            <person name="LaButti K."/>
            <person name="Lindquist E.A."/>
            <person name="Lipzen A."/>
            <person name="Lundell T."/>
            <person name="Morin E."/>
            <person name="Murat C."/>
            <person name="Riley R."/>
            <person name="Ohm R."/>
            <person name="Sun H."/>
            <person name="Tunlid A."/>
            <person name="Henrissat B."/>
            <person name="Grigoriev I.V."/>
            <person name="Hibbett D.S."/>
            <person name="Martin F."/>
        </authorList>
    </citation>
    <scope>NUCLEOTIDE SEQUENCE [LARGE SCALE GENOMIC DNA]</scope>
    <source>
        <strain evidence="8">MUT 4182</strain>
    </source>
</reference>
<dbReference type="PANTHER" id="PTHR11010:SF23">
    <property type="entry name" value="SERINE PEPTIDASE"/>
    <property type="match status" value="1"/>
</dbReference>
<gene>
    <name evidence="7" type="ORF">M407DRAFT_22177</name>
</gene>
<dbReference type="MEROPS" id="S28.004"/>
<evidence type="ECO:0000256" key="1">
    <source>
        <dbReference type="ARBA" id="ARBA00011079"/>
    </source>
</evidence>
<reference evidence="7 8" key="1">
    <citation type="submission" date="2014-04" db="EMBL/GenBank/DDBJ databases">
        <authorList>
            <consortium name="DOE Joint Genome Institute"/>
            <person name="Kuo A."/>
            <person name="Girlanda M."/>
            <person name="Perotto S."/>
            <person name="Kohler A."/>
            <person name="Nagy L.G."/>
            <person name="Floudas D."/>
            <person name="Copeland A."/>
            <person name="Barry K.W."/>
            <person name="Cichocki N."/>
            <person name="Veneault-Fourrey C."/>
            <person name="LaButti K."/>
            <person name="Lindquist E.A."/>
            <person name="Lipzen A."/>
            <person name="Lundell T."/>
            <person name="Morin E."/>
            <person name="Murat C."/>
            <person name="Sun H."/>
            <person name="Tunlid A."/>
            <person name="Henrissat B."/>
            <person name="Grigoriev I.V."/>
            <person name="Hibbett D.S."/>
            <person name="Martin F."/>
            <person name="Nordberg H.P."/>
            <person name="Cantor M.N."/>
            <person name="Hua S.X."/>
        </authorList>
    </citation>
    <scope>NUCLEOTIDE SEQUENCE [LARGE SCALE GENOMIC DNA]</scope>
    <source>
        <strain evidence="7 8">MUT 4182</strain>
    </source>
</reference>
<evidence type="ECO:0000256" key="6">
    <source>
        <dbReference type="SAM" id="SignalP"/>
    </source>
</evidence>
<dbReference type="HOGENOM" id="CLU_023630_1_0_1"/>
<dbReference type="OrthoDB" id="1735038at2759"/>
<evidence type="ECO:0000313" key="8">
    <source>
        <dbReference type="Proteomes" id="UP000054248"/>
    </source>
</evidence>
<dbReference type="Pfam" id="PF05577">
    <property type="entry name" value="Peptidase_S28"/>
    <property type="match status" value="1"/>
</dbReference>
<evidence type="ECO:0000256" key="4">
    <source>
        <dbReference type="ARBA" id="ARBA00022801"/>
    </source>
</evidence>
<evidence type="ECO:0008006" key="9">
    <source>
        <dbReference type="Google" id="ProtNLM"/>
    </source>
</evidence>
<dbReference type="PANTHER" id="PTHR11010">
    <property type="entry name" value="PROTEASE S28 PRO-X CARBOXYPEPTIDASE-RELATED"/>
    <property type="match status" value="1"/>
</dbReference>
<evidence type="ECO:0000256" key="5">
    <source>
        <dbReference type="ARBA" id="ARBA00023180"/>
    </source>
</evidence>
<dbReference type="GO" id="GO:0008239">
    <property type="term" value="F:dipeptidyl-peptidase activity"/>
    <property type="evidence" value="ECO:0007669"/>
    <property type="project" value="TreeGrafter"/>
</dbReference>
<accession>A0A0C3L446</accession>
<dbReference type="InterPro" id="IPR008758">
    <property type="entry name" value="Peptidase_S28"/>
</dbReference>
<feature type="signal peptide" evidence="6">
    <location>
        <begin position="1"/>
        <end position="20"/>
    </location>
</feature>
<keyword evidence="3 6" id="KW-0732">Signal</keyword>
<protein>
    <recommendedName>
        <fullName evidence="9">Peptidase S28</fullName>
    </recommendedName>
</protein>
<dbReference type="GO" id="GO:0006508">
    <property type="term" value="P:proteolysis"/>
    <property type="evidence" value="ECO:0007669"/>
    <property type="project" value="UniProtKB-KW"/>
</dbReference>
<comment type="similarity">
    <text evidence="1">Belongs to the peptidase S28 family.</text>
</comment>
<keyword evidence="4" id="KW-0378">Hydrolase</keyword>
<proteinExistence type="inferred from homology"/>
<keyword evidence="5" id="KW-0325">Glycoprotein</keyword>
<evidence type="ECO:0000313" key="7">
    <source>
        <dbReference type="EMBL" id="KIO28593.1"/>
    </source>
</evidence>
<sequence>MLLTFSLFLLASVSFSSVLARKKGYPPTTIHDPPPPAPPAGTAAAYYFDQLIDHNHPSRGTFKQRYFFSDEFWTRQGAPIVIMNSGEQSADGFDVLLTRPTSLQRALMMSLGAAGVVLEHRYWGQSSPYQTLSTANLRYLNVDQAIEDTRYFVDHVKLPWTKRATYSHPDVVPWINMGCSYSGVLSAYIQKKYPKKFAAAWASSAPVQALGDFWQYFEPIEEGMPKNCSSDVAAAIKQIDKTLLYGSDADKTKLKESFGLWNLKDDDFGQILVAPMYSWQDMQASSYAKSGEDPFFQFCDAIETRSDGTIEMSAKGVGMPTALNNYAKFMKTRSASGCGAGLGGACYTSYDYTTDRYTDWTVNNAWDRQWYWMICTEFGWFQDGNPGNYSSIVSSLVTMGYTIRQCNHMFPNADGSLGAFYPDIFYNSYGHGGGWNLRARNLFVVNGEFDPWRSASLSSRWAPKFRNTPHQRVEVIKGGNHCWDWHLDGAKYNREVQRVVDTGVKSVKNWVKQWYMTHKKVKNSMPKGNPNYWDGIL</sequence>
<keyword evidence="2" id="KW-0645">Protease</keyword>
<name>A0A0C3L446_9AGAM</name>
<dbReference type="Proteomes" id="UP000054248">
    <property type="component" value="Unassembled WGS sequence"/>
</dbReference>